<evidence type="ECO:0000259" key="2">
    <source>
        <dbReference type="Pfam" id="PF01979"/>
    </source>
</evidence>
<proteinExistence type="predicted"/>
<keyword evidence="4" id="KW-1185">Reference proteome</keyword>
<name>A0ABU1UJA9_9ACTN</name>
<organism evidence="3 4">
    <name type="scientific">Aeromicrobium panaciterrae</name>
    <dbReference type="NCBI Taxonomy" id="363861"/>
    <lineage>
        <taxon>Bacteria</taxon>
        <taxon>Bacillati</taxon>
        <taxon>Actinomycetota</taxon>
        <taxon>Actinomycetes</taxon>
        <taxon>Propionibacteriales</taxon>
        <taxon>Nocardioidaceae</taxon>
        <taxon>Aeromicrobium</taxon>
    </lineage>
</organism>
<dbReference type="InterPro" id="IPR050287">
    <property type="entry name" value="MTA/SAH_deaminase"/>
</dbReference>
<dbReference type="Gene3D" id="3.20.20.140">
    <property type="entry name" value="Metal-dependent hydrolases"/>
    <property type="match status" value="1"/>
</dbReference>
<dbReference type="InterPro" id="IPR006680">
    <property type="entry name" value="Amidohydro-rel"/>
</dbReference>
<keyword evidence="1" id="KW-0378">Hydrolase</keyword>
<dbReference type="EMBL" id="JAVDWH010000001">
    <property type="protein sequence ID" value="MDR7085252.1"/>
    <property type="molecule type" value="Genomic_DNA"/>
</dbReference>
<sequence length="369" mass="39385">MTAVPAFANCHSHAFHRALRGRVTGADSFWSWRDQMYALAGVLDPDLLFELARATYCEMNLAGIRSVGEFHYVHHQPNGRPYDEPNAMGEALIAAAREADIRITLLDTCYLAAGFGKAPEGVQRRFTDGTADAWATRVESLASKYAGEDDVVIGSAIHSVRAVPRDQLATVAAAMSDAPLHVHVSEQPAENAECIAATGMTPVALLAEAGVWTPRTTAVHATHLTTDDVVMLGTAHSYVCFCPTTEAELADGIGPSVALRDAGARLTLGSDSNTVIDMFAEARAVEMHERLSTGIRGAWTADQLWLAATTTGHESLGFVVPDTIEIADTIRTAGAEELLWAATAADVEGDPTDIADLLESAIDACWDRV</sequence>
<dbReference type="PANTHER" id="PTHR43794">
    <property type="entry name" value="AMINOHYDROLASE SSNA-RELATED"/>
    <property type="match status" value="1"/>
</dbReference>
<comment type="caution">
    <text evidence="3">The sequence shown here is derived from an EMBL/GenBank/DDBJ whole genome shotgun (WGS) entry which is preliminary data.</text>
</comment>
<accession>A0ABU1UJA9</accession>
<feature type="domain" description="Amidohydrolase-related" evidence="2">
    <location>
        <begin position="3"/>
        <end position="318"/>
    </location>
</feature>
<dbReference type="NCBIfam" id="NF006681">
    <property type="entry name" value="PRK09229.1-2"/>
    <property type="match status" value="1"/>
</dbReference>
<evidence type="ECO:0000313" key="4">
    <source>
        <dbReference type="Proteomes" id="UP001257739"/>
    </source>
</evidence>
<dbReference type="Pfam" id="PF01979">
    <property type="entry name" value="Amidohydro_1"/>
    <property type="match status" value="1"/>
</dbReference>
<evidence type="ECO:0000256" key="1">
    <source>
        <dbReference type="ARBA" id="ARBA00022801"/>
    </source>
</evidence>
<reference evidence="3 4" key="1">
    <citation type="submission" date="2023-07" db="EMBL/GenBank/DDBJ databases">
        <title>Sorghum-associated microbial communities from plants grown in Nebraska, USA.</title>
        <authorList>
            <person name="Schachtman D."/>
        </authorList>
    </citation>
    <scope>NUCLEOTIDE SEQUENCE [LARGE SCALE GENOMIC DNA]</scope>
    <source>
        <strain evidence="3 4">BE248</strain>
    </source>
</reference>
<dbReference type="SUPFAM" id="SSF51556">
    <property type="entry name" value="Metallo-dependent hydrolases"/>
    <property type="match status" value="1"/>
</dbReference>
<protein>
    <submittedName>
        <fullName evidence="3">Formiminoglutamate deiminase</fullName>
    </submittedName>
</protein>
<gene>
    <name evidence="3" type="ORF">J2X11_000091</name>
</gene>
<dbReference type="InterPro" id="IPR032466">
    <property type="entry name" value="Metal_Hydrolase"/>
</dbReference>
<dbReference type="Proteomes" id="UP001257739">
    <property type="component" value="Unassembled WGS sequence"/>
</dbReference>
<dbReference type="PANTHER" id="PTHR43794:SF11">
    <property type="entry name" value="AMIDOHYDROLASE-RELATED DOMAIN-CONTAINING PROTEIN"/>
    <property type="match status" value="1"/>
</dbReference>
<dbReference type="RefSeq" id="WP_309965214.1">
    <property type="nucleotide sequence ID" value="NZ_JAVDWH010000001.1"/>
</dbReference>
<evidence type="ECO:0000313" key="3">
    <source>
        <dbReference type="EMBL" id="MDR7085252.1"/>
    </source>
</evidence>